<evidence type="ECO:0000256" key="4">
    <source>
        <dbReference type="HAMAP-Rule" id="MF_02217"/>
    </source>
</evidence>
<proteinExistence type="inferred from homology"/>
<keyword evidence="2 4" id="KW-0808">Transferase</keyword>
<keyword evidence="6" id="KW-1185">Reference proteome</keyword>
<evidence type="ECO:0000256" key="3">
    <source>
        <dbReference type="ARBA" id="ARBA00022691"/>
    </source>
</evidence>
<feature type="binding site" evidence="4">
    <location>
        <position position="153"/>
    </location>
    <ligand>
        <name>Mg(2+)</name>
        <dbReference type="ChEBI" id="CHEBI:18420"/>
    </ligand>
</feature>
<dbReference type="HAMAP" id="MF_02217">
    <property type="entry name" value="TrmR_methyltr"/>
    <property type="match status" value="1"/>
</dbReference>
<dbReference type="EC" id="2.1.1.-" evidence="4"/>
<dbReference type="PANTHER" id="PTHR10509">
    <property type="entry name" value="O-METHYLTRANSFERASE-RELATED"/>
    <property type="match status" value="1"/>
</dbReference>
<comment type="similarity">
    <text evidence="4">Belongs to the class I-like SAM-binding methyltransferase superfamily. Cation-dependent O-methyltransferase family.</text>
</comment>
<dbReference type="GO" id="GO:0030488">
    <property type="term" value="P:tRNA methylation"/>
    <property type="evidence" value="ECO:0007669"/>
    <property type="project" value="UniProtKB-UniRule"/>
</dbReference>
<dbReference type="PROSITE" id="PS51682">
    <property type="entry name" value="SAM_OMT_I"/>
    <property type="match status" value="1"/>
</dbReference>
<accession>A0A7I8DEF2</accession>
<dbReference type="GO" id="GO:0016300">
    <property type="term" value="F:tRNA (uridine) methyltransferase activity"/>
    <property type="evidence" value="ECO:0007669"/>
    <property type="project" value="UniProtKB-UniRule"/>
</dbReference>
<dbReference type="InterPro" id="IPR029063">
    <property type="entry name" value="SAM-dependent_MTases_sf"/>
</dbReference>
<comment type="catalytic activity">
    <reaction evidence="4">
        <text>5-hydroxyuridine(34) in tRNA + S-adenosyl-L-methionine = 5-methoxyuridine(34) in tRNA + S-adenosyl-L-homocysteine + H(+)</text>
        <dbReference type="Rhea" id="RHEA:60524"/>
        <dbReference type="Rhea" id="RHEA-COMP:13381"/>
        <dbReference type="Rhea" id="RHEA-COMP:15591"/>
        <dbReference type="ChEBI" id="CHEBI:15378"/>
        <dbReference type="ChEBI" id="CHEBI:57856"/>
        <dbReference type="ChEBI" id="CHEBI:59789"/>
        <dbReference type="ChEBI" id="CHEBI:136877"/>
        <dbReference type="ChEBI" id="CHEBI:143860"/>
    </reaction>
</comment>
<keyword evidence="4" id="KW-0819">tRNA processing</keyword>
<comment type="function">
    <text evidence="4">Catalyzes the methylation of 5-hydroxyuridine (ho5U) to form 5-methoxyuridine (mo5U) at position 34 in tRNAs.</text>
</comment>
<keyword evidence="4" id="KW-0460">Magnesium</keyword>
<dbReference type="PANTHER" id="PTHR10509:SF14">
    <property type="entry name" value="CAFFEOYL-COA O-METHYLTRANSFERASE 3-RELATED"/>
    <property type="match status" value="1"/>
</dbReference>
<dbReference type="GO" id="GO:0008171">
    <property type="term" value="F:O-methyltransferase activity"/>
    <property type="evidence" value="ECO:0007669"/>
    <property type="project" value="InterPro"/>
</dbReference>
<feature type="binding site" evidence="4">
    <location>
        <position position="154"/>
    </location>
    <ligand>
        <name>Mg(2+)</name>
        <dbReference type="ChEBI" id="CHEBI:18420"/>
    </ligand>
</feature>
<evidence type="ECO:0000313" key="5">
    <source>
        <dbReference type="EMBL" id="BCJ86291.1"/>
    </source>
</evidence>
<feature type="binding site" evidence="4">
    <location>
        <begin position="109"/>
        <end position="110"/>
    </location>
    <ligand>
        <name>S-adenosyl-L-methionine</name>
        <dbReference type="ChEBI" id="CHEBI:59789"/>
    </ligand>
</feature>
<reference evidence="5 6" key="1">
    <citation type="submission" date="2020-08" db="EMBL/GenBank/DDBJ databases">
        <title>Complete Genome Sequence of Effusibacillus dendaii Strain skT53, Isolated from Farmland soil.</title>
        <authorList>
            <person name="Konishi T."/>
            <person name="Kawasaki H."/>
        </authorList>
    </citation>
    <scope>NUCLEOTIDE SEQUENCE [LARGE SCALE GENOMIC DNA]</scope>
    <source>
        <strain evidence="6">skT53</strain>
    </source>
</reference>
<dbReference type="EMBL" id="AP023366">
    <property type="protein sequence ID" value="BCJ86291.1"/>
    <property type="molecule type" value="Genomic_DNA"/>
</dbReference>
<comment type="subunit">
    <text evidence="4">Homodimer.</text>
</comment>
<dbReference type="Gene3D" id="3.40.50.150">
    <property type="entry name" value="Vaccinia Virus protein VP39"/>
    <property type="match status" value="1"/>
</dbReference>
<feature type="binding site" evidence="4">
    <location>
        <position position="65"/>
    </location>
    <ligand>
        <name>S-adenosyl-L-methionine</name>
        <dbReference type="ChEBI" id="CHEBI:59789"/>
    </ligand>
</feature>
<feature type="binding site" evidence="4">
    <location>
        <position position="127"/>
    </location>
    <ligand>
        <name>Mg(2+)</name>
        <dbReference type="ChEBI" id="CHEBI:18420"/>
    </ligand>
</feature>
<dbReference type="AlphaFoldDB" id="A0A7I8DEF2"/>
<sequence length="209" mass="23457">MDNQLTSYIRELVPPRDQLLRAMEQRAEELYIPILDLETAQFLRVTLQQLQPKRILEIGSAIGYSGIWMARSCTASIVTIERDAERAEEARQNIAKAGLLARIELLEGDAFELLSSVQGPFDVVFLDAAKGQYPNFLELVLPLLRSGGTLFSDNVFFQGLVAGPEHVKHKLRTIVMRLREYNRLIADHPLLETAFVPLGDGLAVSVKKQ</sequence>
<dbReference type="RefSeq" id="WP_200760306.1">
    <property type="nucleotide sequence ID" value="NZ_AP023366.1"/>
</dbReference>
<dbReference type="SUPFAM" id="SSF53335">
    <property type="entry name" value="S-adenosyl-L-methionine-dependent methyltransferases"/>
    <property type="match status" value="1"/>
</dbReference>
<name>A0A7I8DEF2_9BACL</name>
<keyword evidence="1 4" id="KW-0489">Methyltransferase</keyword>
<dbReference type="Pfam" id="PF01596">
    <property type="entry name" value="Methyltransf_3"/>
    <property type="match status" value="1"/>
</dbReference>
<dbReference type="GO" id="GO:0000287">
    <property type="term" value="F:magnesium ion binding"/>
    <property type="evidence" value="ECO:0007669"/>
    <property type="project" value="UniProtKB-UniRule"/>
</dbReference>
<dbReference type="Proteomes" id="UP000593802">
    <property type="component" value="Chromosome"/>
</dbReference>
<gene>
    <name evidence="4" type="primary">trmR</name>
    <name evidence="5" type="ORF">skT53_12760</name>
</gene>
<keyword evidence="4" id="KW-0479">Metal-binding</keyword>
<organism evidence="5 6">
    <name type="scientific">Effusibacillus dendaii</name>
    <dbReference type="NCBI Taxonomy" id="2743772"/>
    <lineage>
        <taxon>Bacteria</taxon>
        <taxon>Bacillati</taxon>
        <taxon>Bacillota</taxon>
        <taxon>Bacilli</taxon>
        <taxon>Bacillales</taxon>
        <taxon>Alicyclobacillaceae</taxon>
        <taxon>Effusibacillus</taxon>
    </lineage>
</organism>
<evidence type="ECO:0000256" key="1">
    <source>
        <dbReference type="ARBA" id="ARBA00022603"/>
    </source>
</evidence>
<dbReference type="InterPro" id="IPR043675">
    <property type="entry name" value="TrmR_methyltr"/>
</dbReference>
<feature type="binding site" evidence="4">
    <location>
        <position position="81"/>
    </location>
    <ligand>
        <name>S-adenosyl-L-methionine</name>
        <dbReference type="ChEBI" id="CHEBI:59789"/>
    </ligand>
</feature>
<dbReference type="GO" id="GO:0008757">
    <property type="term" value="F:S-adenosylmethionine-dependent methyltransferase activity"/>
    <property type="evidence" value="ECO:0007669"/>
    <property type="project" value="TreeGrafter"/>
</dbReference>
<dbReference type="InterPro" id="IPR002935">
    <property type="entry name" value="SAM_O-MeTrfase"/>
</dbReference>
<protein>
    <recommendedName>
        <fullName evidence="4">tRNA 5-hydroxyuridine methyltransferase</fullName>
        <ecNumber evidence="4">2.1.1.-</ecNumber>
    </recommendedName>
    <alternativeName>
        <fullName evidence="4">ho5U methyltransferase</fullName>
    </alternativeName>
</protein>
<dbReference type="CDD" id="cd02440">
    <property type="entry name" value="AdoMet_MTases"/>
    <property type="match status" value="1"/>
</dbReference>
<dbReference type="KEGG" id="eff:skT53_12760"/>
<feature type="binding site" evidence="4">
    <location>
        <position position="127"/>
    </location>
    <ligand>
        <name>S-adenosyl-L-methionine</name>
        <dbReference type="ChEBI" id="CHEBI:59789"/>
    </ligand>
</feature>
<keyword evidence="3 4" id="KW-0949">S-adenosyl-L-methionine</keyword>
<evidence type="ECO:0000256" key="2">
    <source>
        <dbReference type="ARBA" id="ARBA00022679"/>
    </source>
</evidence>
<evidence type="ECO:0000313" key="6">
    <source>
        <dbReference type="Proteomes" id="UP000593802"/>
    </source>
</evidence>
<dbReference type="InterPro" id="IPR050362">
    <property type="entry name" value="Cation-dep_OMT"/>
</dbReference>
<feature type="binding site" evidence="4">
    <location>
        <position position="35"/>
    </location>
    <ligand>
        <name>S-adenosyl-L-methionine</name>
        <dbReference type="ChEBI" id="CHEBI:59789"/>
    </ligand>
</feature>